<accession>V4SZF7</accession>
<dbReference type="Gramene" id="ESR53228">
    <property type="protein sequence ID" value="ESR53228"/>
    <property type="gene ID" value="CICLE_v10023023mg"/>
</dbReference>
<dbReference type="KEGG" id="cic:CICLE_v10023023mg"/>
<dbReference type="AlphaFoldDB" id="V4SZF7"/>
<reference evidence="1 2" key="1">
    <citation type="submission" date="2013-10" db="EMBL/GenBank/DDBJ databases">
        <authorList>
            <consortium name="International Citrus Genome Consortium"/>
            <person name="Jenkins J."/>
            <person name="Schmutz J."/>
            <person name="Prochnik S."/>
            <person name="Rokhsar D."/>
            <person name="Gmitter F."/>
            <person name="Ollitrault P."/>
            <person name="Machado M."/>
            <person name="Talon M."/>
            <person name="Wincker P."/>
            <person name="Jaillon O."/>
            <person name="Morgante M."/>
        </authorList>
    </citation>
    <scope>NUCLEOTIDE SEQUENCE</scope>
    <source>
        <strain evidence="2">cv. Clemenules</strain>
    </source>
</reference>
<dbReference type="InParanoid" id="V4SZF7"/>
<keyword evidence="2" id="KW-1185">Reference proteome</keyword>
<proteinExistence type="predicted"/>
<protein>
    <submittedName>
        <fullName evidence="1">Uncharacterized protein</fullName>
    </submittedName>
</protein>
<organism evidence="1 2">
    <name type="scientific">Citrus clementina</name>
    <name type="common">Clementine</name>
    <name type="synonym">Citrus deliciosa x Citrus sinensis</name>
    <dbReference type="NCBI Taxonomy" id="85681"/>
    <lineage>
        <taxon>Eukaryota</taxon>
        <taxon>Viridiplantae</taxon>
        <taxon>Streptophyta</taxon>
        <taxon>Embryophyta</taxon>
        <taxon>Tracheophyta</taxon>
        <taxon>Spermatophyta</taxon>
        <taxon>Magnoliopsida</taxon>
        <taxon>eudicotyledons</taxon>
        <taxon>Gunneridae</taxon>
        <taxon>Pentapetalae</taxon>
        <taxon>rosids</taxon>
        <taxon>malvids</taxon>
        <taxon>Sapindales</taxon>
        <taxon>Rutaceae</taxon>
        <taxon>Aurantioideae</taxon>
        <taxon>Citrus</taxon>
    </lineage>
</organism>
<name>V4SZF7_CITCL</name>
<dbReference type="Proteomes" id="UP000030687">
    <property type="component" value="Unassembled WGS sequence"/>
</dbReference>
<evidence type="ECO:0000313" key="1">
    <source>
        <dbReference type="EMBL" id="ESR53228.1"/>
    </source>
</evidence>
<sequence>MLENNRICYFSFKKLLNFICISIDNKSFNQGNWLLLLHTLGFLKRFLYLESVLFISLRFACLKTLCDWLLTSNCVAQYVKICLRRPDRRLEIAMQSVKLD</sequence>
<gene>
    <name evidence="1" type="ORF">CICLE_v10023023mg</name>
</gene>
<dbReference type="EMBL" id="KI536661">
    <property type="protein sequence ID" value="ESR53228.1"/>
    <property type="molecule type" value="Genomic_DNA"/>
</dbReference>
<evidence type="ECO:0000313" key="2">
    <source>
        <dbReference type="Proteomes" id="UP000030687"/>
    </source>
</evidence>